<keyword evidence="4 7" id="KW-0406">Ion transport</keyword>
<dbReference type="OrthoDB" id="9802471at2"/>
<organism evidence="8 9">
    <name type="scientific">Hoylesella timonensis S9-PR14</name>
    <dbReference type="NCBI Taxonomy" id="1401062"/>
    <lineage>
        <taxon>Bacteria</taxon>
        <taxon>Pseudomonadati</taxon>
        <taxon>Bacteroidota</taxon>
        <taxon>Bacteroidia</taxon>
        <taxon>Bacteroidales</taxon>
        <taxon>Prevotellaceae</taxon>
        <taxon>Hoylesella</taxon>
    </lineage>
</organism>
<evidence type="ECO:0000256" key="5">
    <source>
        <dbReference type="ARBA" id="ARBA00023136"/>
    </source>
</evidence>
<dbReference type="EMBL" id="JRPQ01000089">
    <property type="protein sequence ID" value="KGI22064.1"/>
    <property type="molecule type" value="Genomic_DNA"/>
</dbReference>
<comment type="function">
    <text evidence="7">F(1)F(0) ATP synthase produces ATP from ADP in the presence of a proton or sodium gradient. F-type ATPases consist of two structural domains, F(1) containing the extramembraneous catalytic core and F(0) containing the membrane proton channel, linked together by a central stalk and a peripheral stalk. During catalysis, ATP synthesis in the catalytic domain of F(1) is coupled via a rotary mechanism of the central stalk subunits to proton translocation.</text>
</comment>
<dbReference type="InterPro" id="IPR000711">
    <property type="entry name" value="ATPase_OSCP/dsu"/>
</dbReference>
<keyword evidence="2 7" id="KW-0813">Transport</keyword>
<keyword evidence="7" id="KW-1003">Cell membrane</keyword>
<reference evidence="8 9" key="1">
    <citation type="submission" date="2014-07" db="EMBL/GenBank/DDBJ databases">
        <authorList>
            <person name="McCorrison J."/>
            <person name="Sanka R."/>
            <person name="Torralba M."/>
            <person name="Gillis M."/>
            <person name="Haft D.H."/>
            <person name="Methe B."/>
            <person name="Sutton G."/>
            <person name="Nelson K.E."/>
        </authorList>
    </citation>
    <scope>NUCLEOTIDE SEQUENCE [LARGE SCALE GENOMIC DNA]</scope>
    <source>
        <strain evidence="8 9">S9-PR14</strain>
    </source>
</reference>
<dbReference type="PRINTS" id="PR00125">
    <property type="entry name" value="ATPASEDELTA"/>
</dbReference>
<evidence type="ECO:0000256" key="3">
    <source>
        <dbReference type="ARBA" id="ARBA00022781"/>
    </source>
</evidence>
<comment type="similarity">
    <text evidence="7">Belongs to the ATPase delta chain family.</text>
</comment>
<dbReference type="Pfam" id="PF00213">
    <property type="entry name" value="OSCP"/>
    <property type="match status" value="1"/>
</dbReference>
<sequence length="178" mass="20327">MNTGVISVRYARALLKCALEKHVEDNVFQEMLALSHSYAHISDLRQTIDNPMLHQDKKQELIELACGTNPTQLTKDFIRLVLSAGRENILQYIFTSYITLYRQQKHIISGKLITATAVTEDIEKRMEAVVHSQSKGTINFQSEVNPDIIGGFILEYDSYRMDASVQTKLNKILKQLKK</sequence>
<dbReference type="GO" id="GO:0045259">
    <property type="term" value="C:proton-transporting ATP synthase complex"/>
    <property type="evidence" value="ECO:0007669"/>
    <property type="project" value="UniProtKB-KW"/>
</dbReference>
<keyword evidence="6 7" id="KW-0066">ATP synthesis</keyword>
<comment type="caution">
    <text evidence="8">The sequence shown here is derived from an EMBL/GenBank/DDBJ whole genome shotgun (WGS) entry which is preliminary data.</text>
</comment>
<evidence type="ECO:0000256" key="1">
    <source>
        <dbReference type="ARBA" id="ARBA00004370"/>
    </source>
</evidence>
<dbReference type="PANTHER" id="PTHR11910">
    <property type="entry name" value="ATP SYNTHASE DELTA CHAIN"/>
    <property type="match status" value="1"/>
</dbReference>
<protein>
    <recommendedName>
        <fullName evidence="7">ATP synthase subunit delta</fullName>
    </recommendedName>
    <alternativeName>
        <fullName evidence="7">ATP synthase F(1) sector subunit delta</fullName>
    </alternativeName>
    <alternativeName>
        <fullName evidence="7">F-type ATPase subunit delta</fullName>
        <shortName evidence="7">F-ATPase subunit delta</shortName>
    </alternativeName>
</protein>
<dbReference type="GO" id="GO:0005886">
    <property type="term" value="C:plasma membrane"/>
    <property type="evidence" value="ECO:0007669"/>
    <property type="project" value="UniProtKB-SubCell"/>
</dbReference>
<dbReference type="InterPro" id="IPR026015">
    <property type="entry name" value="ATP_synth_OSCP/delta_N_sf"/>
</dbReference>
<evidence type="ECO:0000256" key="6">
    <source>
        <dbReference type="ARBA" id="ARBA00023310"/>
    </source>
</evidence>
<evidence type="ECO:0000256" key="7">
    <source>
        <dbReference type="HAMAP-Rule" id="MF_01416"/>
    </source>
</evidence>
<name>A0A098YRU5_9BACT</name>
<accession>A0A098YRU5</accession>
<keyword evidence="3 7" id="KW-0375">Hydrogen ion transport</keyword>
<evidence type="ECO:0000313" key="9">
    <source>
        <dbReference type="Proteomes" id="UP000029723"/>
    </source>
</evidence>
<keyword evidence="5 7" id="KW-0472">Membrane</keyword>
<evidence type="ECO:0000256" key="4">
    <source>
        <dbReference type="ARBA" id="ARBA00023065"/>
    </source>
</evidence>
<evidence type="ECO:0000313" key="8">
    <source>
        <dbReference type="EMBL" id="KGI22064.1"/>
    </source>
</evidence>
<proteinExistence type="inferred from homology"/>
<comment type="subcellular location">
    <subcellularLocation>
        <location evidence="7">Cell membrane</location>
        <topology evidence="7">Peripheral membrane protein</topology>
    </subcellularLocation>
    <subcellularLocation>
        <location evidence="1">Membrane</location>
    </subcellularLocation>
</comment>
<evidence type="ECO:0000256" key="2">
    <source>
        <dbReference type="ARBA" id="ARBA00022448"/>
    </source>
</evidence>
<dbReference type="NCBIfam" id="NF009964">
    <property type="entry name" value="PRK13429.1-3"/>
    <property type="match status" value="1"/>
</dbReference>
<dbReference type="Proteomes" id="UP000029723">
    <property type="component" value="Unassembled WGS sequence"/>
</dbReference>
<dbReference type="GeneID" id="93331590"/>
<dbReference type="GO" id="GO:0046933">
    <property type="term" value="F:proton-transporting ATP synthase activity, rotational mechanism"/>
    <property type="evidence" value="ECO:0007669"/>
    <property type="project" value="UniProtKB-UniRule"/>
</dbReference>
<comment type="function">
    <text evidence="7">This protein is part of the stalk that links CF(0) to CF(1). It either transmits conformational changes from CF(0) to CF(1) or is implicated in proton conduction.</text>
</comment>
<dbReference type="AlphaFoldDB" id="A0A098YRU5"/>
<dbReference type="SUPFAM" id="SSF47928">
    <property type="entry name" value="N-terminal domain of the delta subunit of the F1F0-ATP synthase"/>
    <property type="match status" value="1"/>
</dbReference>
<dbReference type="HAMAP" id="MF_01416">
    <property type="entry name" value="ATP_synth_delta_bact"/>
    <property type="match status" value="1"/>
</dbReference>
<gene>
    <name evidence="7" type="primary">atpH</name>
    <name evidence="8" type="ORF">HMPREF9304_06455</name>
</gene>
<keyword evidence="7" id="KW-0139">CF(1)</keyword>
<dbReference type="RefSeq" id="WP_025072264.1">
    <property type="nucleotide sequence ID" value="NZ_JRPQ01000089.1"/>
</dbReference>
<dbReference type="NCBIfam" id="TIGR01145">
    <property type="entry name" value="ATP_synt_delta"/>
    <property type="match status" value="1"/>
</dbReference>
<dbReference type="Gene3D" id="1.10.520.20">
    <property type="entry name" value="N-terminal domain of the delta subunit of the F1F0-ATP synthase"/>
    <property type="match status" value="1"/>
</dbReference>